<dbReference type="AlphaFoldDB" id="A0AB38CSP7"/>
<dbReference type="RefSeq" id="WP_016894255.1">
    <property type="nucleotide sequence ID" value="NZ_FSFL01000026.1"/>
</dbReference>
<organism evidence="3 4">
    <name type="scientific">Mycobacteroides abscessus subsp. abscessus</name>
    <dbReference type="NCBI Taxonomy" id="1185650"/>
    <lineage>
        <taxon>Bacteria</taxon>
        <taxon>Bacillati</taxon>
        <taxon>Actinomycetota</taxon>
        <taxon>Actinomycetes</taxon>
        <taxon>Mycobacteriales</taxon>
        <taxon>Mycobacteriaceae</taxon>
        <taxon>Mycobacteroides</taxon>
        <taxon>Mycobacteroides abscessus</taxon>
    </lineage>
</organism>
<evidence type="ECO:0000313" key="4">
    <source>
        <dbReference type="Proteomes" id="UP000185210"/>
    </source>
</evidence>
<comment type="caution">
    <text evidence="3">The sequence shown here is derived from an EMBL/GenBank/DDBJ whole genome shotgun (WGS) entry which is preliminary data.</text>
</comment>
<dbReference type="EMBL" id="FSHM01000001">
    <property type="protein sequence ID" value="SIA10733.1"/>
    <property type="molecule type" value="Genomic_DNA"/>
</dbReference>
<reference evidence="3 4" key="1">
    <citation type="submission" date="2016-11" db="EMBL/GenBank/DDBJ databases">
        <authorList>
            <consortium name="Pathogen Informatics"/>
        </authorList>
    </citation>
    <scope>NUCLEOTIDE SEQUENCE [LARGE SCALE GENOMIC DNA]</scope>
    <source>
        <strain evidence="3 4">104</strain>
    </source>
</reference>
<feature type="domain" description="LtfC/p132/Gp6 beta-sandwich" evidence="2">
    <location>
        <begin position="6"/>
        <end position="106"/>
    </location>
</feature>
<name>A0AB38CSP7_9MYCO</name>
<dbReference type="Proteomes" id="UP000185210">
    <property type="component" value="Unassembled WGS sequence"/>
</dbReference>
<dbReference type="Pfam" id="PF23926">
    <property type="entry name" value="LtfC"/>
    <property type="match status" value="1"/>
</dbReference>
<evidence type="ECO:0000256" key="1">
    <source>
        <dbReference type="SAM" id="MobiDB-lite"/>
    </source>
</evidence>
<dbReference type="InterPro" id="IPR055688">
    <property type="entry name" value="LtfC/p132/Gp6_b-sand"/>
</dbReference>
<protein>
    <recommendedName>
        <fullName evidence="2">LtfC/p132/Gp6 beta-sandwich domain-containing protein</fullName>
    </recommendedName>
</protein>
<evidence type="ECO:0000259" key="2">
    <source>
        <dbReference type="Pfam" id="PF23926"/>
    </source>
</evidence>
<accession>A0AB38CSP7</accession>
<gene>
    <name evidence="3" type="ORF">SAMEA2070301_00260</name>
</gene>
<proteinExistence type="predicted"/>
<sequence length="320" mass="34572">MLGAKTRLDTLVLSEGQTWVASFFPEPGTAFGPGTTAECILTDPAGVVLATWTPAAVSDMRIDFIVQPDEHDAIPHGAYYRVVAHLPASGPRPPIDRNLSRGSVVRDDNPSPLAAPRKTEIALTYIDQPDLAAGVNPNWVRVGGWGKLKVWDNSAQHLPPGLAADFILFDKTAARWRGQVATDAVKLEVSTILGLVNAGKTTVGVCSNQHMTSWVGFQMETGAVNNRLSIVTATGPTSYNLVASVNNVLHDNDRYTLIYDPIADKYLAYKSSDFSAPVLQWTDEDHSTPHGNGYRYPCVLFESSLLSTGVQLGGWAVKDN</sequence>
<feature type="region of interest" description="Disordered" evidence="1">
    <location>
        <begin position="92"/>
        <end position="111"/>
    </location>
</feature>
<evidence type="ECO:0000313" key="3">
    <source>
        <dbReference type="EMBL" id="SIA10733.1"/>
    </source>
</evidence>
<feature type="compositionally biased region" description="Basic and acidic residues" evidence="1">
    <location>
        <begin position="94"/>
        <end position="109"/>
    </location>
</feature>